<organism evidence="8 9">
    <name type="scientific">Pseudidiomarina taiwanensis</name>
    <dbReference type="NCBI Taxonomy" id="337250"/>
    <lineage>
        <taxon>Bacteria</taxon>
        <taxon>Pseudomonadati</taxon>
        <taxon>Pseudomonadota</taxon>
        <taxon>Gammaproteobacteria</taxon>
        <taxon>Alteromonadales</taxon>
        <taxon>Idiomarinaceae</taxon>
        <taxon>Pseudidiomarina</taxon>
    </lineage>
</organism>
<evidence type="ECO:0000256" key="3">
    <source>
        <dbReference type="ARBA" id="ARBA00022692"/>
    </source>
</evidence>
<dbReference type="PANTHER" id="PTHR35007:SF1">
    <property type="entry name" value="PILUS ASSEMBLY PROTEIN"/>
    <property type="match status" value="1"/>
</dbReference>
<name>A0A432ZC31_9GAMM</name>
<dbReference type="PANTHER" id="PTHR35007">
    <property type="entry name" value="INTEGRAL MEMBRANE PROTEIN-RELATED"/>
    <property type="match status" value="1"/>
</dbReference>
<dbReference type="OrthoDB" id="5611741at2"/>
<feature type="transmembrane region" description="Helical" evidence="6">
    <location>
        <begin position="6"/>
        <end position="24"/>
    </location>
</feature>
<evidence type="ECO:0000259" key="7">
    <source>
        <dbReference type="Pfam" id="PF00482"/>
    </source>
</evidence>
<keyword evidence="3 6" id="KW-0812">Transmembrane</keyword>
<evidence type="ECO:0000313" key="9">
    <source>
        <dbReference type="Proteomes" id="UP000288279"/>
    </source>
</evidence>
<keyword evidence="4 6" id="KW-1133">Transmembrane helix</keyword>
<dbReference type="Pfam" id="PF00482">
    <property type="entry name" value="T2SSF"/>
    <property type="match status" value="1"/>
</dbReference>
<feature type="transmembrane region" description="Helical" evidence="6">
    <location>
        <begin position="252"/>
        <end position="272"/>
    </location>
</feature>
<protein>
    <recommendedName>
        <fullName evidence="7">Type II secretion system protein GspF domain-containing protein</fullName>
    </recommendedName>
</protein>
<gene>
    <name evidence="8" type="ORF">CWI83_10375</name>
</gene>
<dbReference type="EMBL" id="PIQG01000006">
    <property type="protein sequence ID" value="RUO75527.1"/>
    <property type="molecule type" value="Genomic_DNA"/>
</dbReference>
<dbReference type="RefSeq" id="WP_126828733.1">
    <property type="nucleotide sequence ID" value="NZ_PIQG01000006.1"/>
</dbReference>
<keyword evidence="2" id="KW-1003">Cell membrane</keyword>
<evidence type="ECO:0000256" key="5">
    <source>
        <dbReference type="ARBA" id="ARBA00023136"/>
    </source>
</evidence>
<proteinExistence type="predicted"/>
<sequence length="284" mass="31529">MTWFIALSWALSLVLLLLSVRWGVTYWRQQVSPKLVVQAEQNLAELLIFMPAQQLVTGVLVGILLLTALLSLWMSVLTASLTGVLLLLVTPLIYRQIRAKRTYKIKHQLPSFLLQLSVALQSGLSLSAALTQLAKQQPAPLGAELRLMVRRQHVGSNLLAAAKDFAERVPLLSVRQFALVIELSDMHGAGQARVMAQLAHSLQQQLYARERMLSLSAQARLQGYVMGFLPLLLFAVLHWLEPENTGQLLYTEMGQIILILAACLLLCGALIVKRMLGQELNHDA</sequence>
<feature type="transmembrane region" description="Helical" evidence="6">
    <location>
        <begin position="44"/>
        <end position="66"/>
    </location>
</feature>
<dbReference type="Proteomes" id="UP000288279">
    <property type="component" value="Unassembled WGS sequence"/>
</dbReference>
<dbReference type="InterPro" id="IPR018076">
    <property type="entry name" value="T2SS_GspF_dom"/>
</dbReference>
<comment type="caution">
    <text evidence="8">The sequence shown here is derived from an EMBL/GenBank/DDBJ whole genome shotgun (WGS) entry which is preliminary data.</text>
</comment>
<keyword evidence="9" id="KW-1185">Reference proteome</keyword>
<keyword evidence="5 6" id="KW-0472">Membrane</keyword>
<evidence type="ECO:0000256" key="1">
    <source>
        <dbReference type="ARBA" id="ARBA00004651"/>
    </source>
</evidence>
<evidence type="ECO:0000313" key="8">
    <source>
        <dbReference type="EMBL" id="RUO75527.1"/>
    </source>
</evidence>
<feature type="transmembrane region" description="Helical" evidence="6">
    <location>
        <begin position="221"/>
        <end position="240"/>
    </location>
</feature>
<dbReference type="GO" id="GO:0005886">
    <property type="term" value="C:plasma membrane"/>
    <property type="evidence" value="ECO:0007669"/>
    <property type="project" value="UniProtKB-SubCell"/>
</dbReference>
<accession>A0A432ZC31</accession>
<evidence type="ECO:0000256" key="6">
    <source>
        <dbReference type="SAM" id="Phobius"/>
    </source>
</evidence>
<evidence type="ECO:0000256" key="4">
    <source>
        <dbReference type="ARBA" id="ARBA00022989"/>
    </source>
</evidence>
<feature type="transmembrane region" description="Helical" evidence="6">
    <location>
        <begin position="72"/>
        <end position="94"/>
    </location>
</feature>
<evidence type="ECO:0000256" key="2">
    <source>
        <dbReference type="ARBA" id="ARBA00022475"/>
    </source>
</evidence>
<comment type="subcellular location">
    <subcellularLocation>
        <location evidence="1">Cell membrane</location>
        <topology evidence="1">Multi-pass membrane protein</topology>
    </subcellularLocation>
</comment>
<reference evidence="8 9" key="1">
    <citation type="journal article" date="2011" name="Front. Microbiol.">
        <title>Genomic signatures of strain selection and enhancement in Bacillus atrophaeus var. globigii, a historical biowarfare simulant.</title>
        <authorList>
            <person name="Gibbons H.S."/>
            <person name="Broomall S.M."/>
            <person name="McNew L.A."/>
            <person name="Daligault H."/>
            <person name="Chapman C."/>
            <person name="Bruce D."/>
            <person name="Karavis M."/>
            <person name="Krepps M."/>
            <person name="McGregor P.A."/>
            <person name="Hong C."/>
            <person name="Park K.H."/>
            <person name="Akmal A."/>
            <person name="Feldman A."/>
            <person name="Lin J.S."/>
            <person name="Chang W.E."/>
            <person name="Higgs B.W."/>
            <person name="Demirev P."/>
            <person name="Lindquist J."/>
            <person name="Liem A."/>
            <person name="Fochler E."/>
            <person name="Read T.D."/>
            <person name="Tapia R."/>
            <person name="Johnson S."/>
            <person name="Bishop-Lilly K.A."/>
            <person name="Detter C."/>
            <person name="Han C."/>
            <person name="Sozhamannan S."/>
            <person name="Rosenzweig C.N."/>
            <person name="Skowronski E.W."/>
        </authorList>
    </citation>
    <scope>NUCLEOTIDE SEQUENCE [LARGE SCALE GENOMIC DNA]</scope>
    <source>
        <strain evidence="8 9">PIT1</strain>
    </source>
</reference>
<dbReference type="AlphaFoldDB" id="A0A432ZC31"/>
<feature type="domain" description="Type II secretion system protein GspF" evidence="7">
    <location>
        <begin position="112"/>
        <end position="237"/>
    </location>
</feature>